<dbReference type="AlphaFoldDB" id="A0A504ZBT4"/>
<name>A0A504ZBT4_FASGI</name>
<sequence length="149" mass="16441">MSELKRSIKVLNGIYLPHEECANLTPGSVPVGEEATEHMLFSEPIYVPQLQLDLVILPFKVMNHVMQGAKPPGPVDQKRSEIVSVLCRCQNSRCRSVEPGLPVCSEATPNYSAILSSYSRVHCHGSTPGSFSVYVYLSLTRVNDVFSHP</sequence>
<comment type="caution">
    <text evidence="1">The sequence shown here is derived from an EMBL/GenBank/DDBJ whole genome shotgun (WGS) entry which is preliminary data.</text>
</comment>
<keyword evidence="2" id="KW-1185">Reference proteome</keyword>
<organism evidence="1 2">
    <name type="scientific">Fasciola gigantica</name>
    <name type="common">Giant liver fluke</name>
    <dbReference type="NCBI Taxonomy" id="46835"/>
    <lineage>
        <taxon>Eukaryota</taxon>
        <taxon>Metazoa</taxon>
        <taxon>Spiralia</taxon>
        <taxon>Lophotrochozoa</taxon>
        <taxon>Platyhelminthes</taxon>
        <taxon>Trematoda</taxon>
        <taxon>Digenea</taxon>
        <taxon>Plagiorchiida</taxon>
        <taxon>Echinostomata</taxon>
        <taxon>Echinostomatoidea</taxon>
        <taxon>Fasciolidae</taxon>
        <taxon>Fasciola</taxon>
    </lineage>
</organism>
<gene>
    <name evidence="1" type="ORF">FGIG_08020</name>
</gene>
<evidence type="ECO:0000313" key="2">
    <source>
        <dbReference type="Proteomes" id="UP000316759"/>
    </source>
</evidence>
<accession>A0A504ZBT4</accession>
<reference evidence="1 2" key="1">
    <citation type="submission" date="2019-04" db="EMBL/GenBank/DDBJ databases">
        <title>Annotation for the trematode Fasciola gigantica.</title>
        <authorList>
            <person name="Choi Y.-J."/>
        </authorList>
    </citation>
    <scope>NUCLEOTIDE SEQUENCE [LARGE SCALE GENOMIC DNA]</scope>
    <source>
        <strain evidence="1">Uganda_cow_1</strain>
    </source>
</reference>
<dbReference type="EMBL" id="SUNJ01000805">
    <property type="protein sequence ID" value="TPP67338.1"/>
    <property type="molecule type" value="Genomic_DNA"/>
</dbReference>
<dbReference type="OrthoDB" id="10482689at2759"/>
<proteinExistence type="predicted"/>
<dbReference type="Proteomes" id="UP000316759">
    <property type="component" value="Unassembled WGS sequence"/>
</dbReference>
<protein>
    <submittedName>
        <fullName evidence="1">Uncharacterized protein</fullName>
    </submittedName>
</protein>
<evidence type="ECO:0000313" key="1">
    <source>
        <dbReference type="EMBL" id="TPP67338.1"/>
    </source>
</evidence>